<dbReference type="Gene3D" id="2.60.120.200">
    <property type="match status" value="1"/>
</dbReference>
<feature type="domain" description="Polysaccharide lyase 14" evidence="2">
    <location>
        <begin position="81"/>
        <end position="289"/>
    </location>
</feature>
<dbReference type="EMBL" id="CP036526">
    <property type="protein sequence ID" value="QDT12096.1"/>
    <property type="molecule type" value="Genomic_DNA"/>
</dbReference>
<keyword evidence="1" id="KW-0732">Signal</keyword>
<protein>
    <recommendedName>
        <fullName evidence="2">Polysaccharide lyase 14 domain-containing protein</fullName>
    </recommendedName>
</protein>
<reference evidence="3 4" key="1">
    <citation type="submission" date="2019-02" db="EMBL/GenBank/DDBJ databases">
        <title>Deep-cultivation of Planctomycetes and their phenomic and genomic characterization uncovers novel biology.</title>
        <authorList>
            <person name="Wiegand S."/>
            <person name="Jogler M."/>
            <person name="Boedeker C."/>
            <person name="Pinto D."/>
            <person name="Vollmers J."/>
            <person name="Rivas-Marin E."/>
            <person name="Kohn T."/>
            <person name="Peeters S.H."/>
            <person name="Heuer A."/>
            <person name="Rast P."/>
            <person name="Oberbeckmann S."/>
            <person name="Bunk B."/>
            <person name="Jeske O."/>
            <person name="Meyerdierks A."/>
            <person name="Storesund J.E."/>
            <person name="Kallscheuer N."/>
            <person name="Luecker S."/>
            <person name="Lage O.M."/>
            <person name="Pohl T."/>
            <person name="Merkel B.J."/>
            <person name="Hornburger P."/>
            <person name="Mueller R.-W."/>
            <person name="Bruemmer F."/>
            <person name="Labrenz M."/>
            <person name="Spormann A.M."/>
            <person name="Op den Camp H."/>
            <person name="Overmann J."/>
            <person name="Amann R."/>
            <person name="Jetten M.S.M."/>
            <person name="Mascher T."/>
            <person name="Medema M.H."/>
            <person name="Devos D.P."/>
            <person name="Kaster A.-K."/>
            <person name="Ovreas L."/>
            <person name="Rohde M."/>
            <person name="Galperin M.Y."/>
            <person name="Jogler C."/>
        </authorList>
    </citation>
    <scope>NUCLEOTIDE SEQUENCE [LARGE SCALE GENOMIC DNA]</scope>
    <source>
        <strain evidence="3 4">K23_9</strain>
    </source>
</reference>
<accession>A0A517NY95</accession>
<dbReference type="PROSITE" id="PS51257">
    <property type="entry name" value="PROKAR_LIPOPROTEIN"/>
    <property type="match status" value="1"/>
</dbReference>
<gene>
    <name evidence="3" type="ORF">K239x_41040</name>
</gene>
<dbReference type="Pfam" id="PF21294">
    <property type="entry name" value="Polysacc_lyase_14"/>
    <property type="match status" value="1"/>
</dbReference>
<keyword evidence="4" id="KW-1185">Reference proteome</keyword>
<evidence type="ECO:0000313" key="4">
    <source>
        <dbReference type="Proteomes" id="UP000319817"/>
    </source>
</evidence>
<feature type="signal peptide" evidence="1">
    <location>
        <begin position="1"/>
        <end position="23"/>
    </location>
</feature>
<proteinExistence type="predicted"/>
<sequence length="294" mass="33199" precursor="true">MLCFFRCPLVAVLSFALSCLAFGASNCDAQVVYENAFGHYSQNQLYTKADWKLDWYSPVWEDGIREDRVAIQLVPNFRGNTTASLSVLYPAGAVGPKDGGAQWKLDLPSLATQVRLRYRVKFGEGFDFVRGGKLPGLAGGTAPTGNTRATGYNGWSARVMWRTDYEGLPGVVPQTTANLVQYVKHPTSGYDQTGRDEDDYYWHDDGVPIEVESGRWYLITQLVKLNTVGRSNGRIKVWIDGQRVLDQRDIEFRYTDRLKIDVMYFSTFFGGGSDDWAPSKDEVIFFDDFNIELR</sequence>
<dbReference type="Proteomes" id="UP000319817">
    <property type="component" value="Chromosome"/>
</dbReference>
<dbReference type="OrthoDB" id="7552220at2"/>
<feature type="chain" id="PRO_5021722112" description="Polysaccharide lyase 14 domain-containing protein" evidence="1">
    <location>
        <begin position="24"/>
        <end position="294"/>
    </location>
</feature>
<evidence type="ECO:0000313" key="3">
    <source>
        <dbReference type="EMBL" id="QDT12096.1"/>
    </source>
</evidence>
<organism evidence="3 4">
    <name type="scientific">Stieleria marina</name>
    <dbReference type="NCBI Taxonomy" id="1930275"/>
    <lineage>
        <taxon>Bacteria</taxon>
        <taxon>Pseudomonadati</taxon>
        <taxon>Planctomycetota</taxon>
        <taxon>Planctomycetia</taxon>
        <taxon>Pirellulales</taxon>
        <taxon>Pirellulaceae</taxon>
        <taxon>Stieleria</taxon>
    </lineage>
</organism>
<evidence type="ECO:0000256" key="1">
    <source>
        <dbReference type="SAM" id="SignalP"/>
    </source>
</evidence>
<dbReference type="AlphaFoldDB" id="A0A517NY95"/>
<dbReference type="RefSeq" id="WP_145419825.1">
    <property type="nucleotide sequence ID" value="NZ_CP036526.1"/>
</dbReference>
<dbReference type="PANTHER" id="PTHR40124">
    <property type="match status" value="1"/>
</dbReference>
<name>A0A517NY95_9BACT</name>
<dbReference type="InterPro" id="IPR048958">
    <property type="entry name" value="Polysacc_lyase_14"/>
</dbReference>
<evidence type="ECO:0000259" key="2">
    <source>
        <dbReference type="Pfam" id="PF21294"/>
    </source>
</evidence>
<dbReference type="PANTHER" id="PTHR40124:SF1">
    <property type="entry name" value="DISAGGREGATASE RELATED REPEAT PROTEIN"/>
    <property type="match status" value="1"/>
</dbReference>